<proteinExistence type="predicted"/>
<dbReference type="Proteomes" id="UP000218334">
    <property type="component" value="Unassembled WGS sequence"/>
</dbReference>
<dbReference type="EMBL" id="KZ293423">
    <property type="protein sequence ID" value="PBK71921.1"/>
    <property type="molecule type" value="Genomic_DNA"/>
</dbReference>
<sequence>MTRAAVPSRCRKAKTIIKYLHTILPMTSDEETLSLFGLLDAGTTNSSITYANWAHLPHWIKEVLGDDWNIWSGSVSVMEVASHASWWLGPGPKGSGANTSPGINVRVHVQSHTDADGVLDMAASKQATRRRLARIINSNSRVIREVWTRGKLDEFGECSVQYIGGGRFVVVAGQTIVDIRDSRTSDLAVEVFEDYAYKLLEHTVRRDSPPLTAPIIKRGPLLSLTDHQDYSRPRKIQIRSVVAAEFSFWFELGTPIAVADVTVEGSDDAISLEECVVEEGVRVKFTFAVATLGHHLVEVHEEFADLETLISTSQMVDVEVFYTRDQD</sequence>
<evidence type="ECO:0000313" key="1">
    <source>
        <dbReference type="EMBL" id="PBK71921.1"/>
    </source>
</evidence>
<reference evidence="2" key="1">
    <citation type="journal article" date="2017" name="Nat. Ecol. Evol.">
        <title>Genome expansion and lineage-specific genetic innovations in the forest pathogenic fungi Armillaria.</title>
        <authorList>
            <person name="Sipos G."/>
            <person name="Prasanna A.N."/>
            <person name="Walter M.C."/>
            <person name="O'Connor E."/>
            <person name="Balint B."/>
            <person name="Krizsan K."/>
            <person name="Kiss B."/>
            <person name="Hess J."/>
            <person name="Varga T."/>
            <person name="Slot J."/>
            <person name="Riley R."/>
            <person name="Boka B."/>
            <person name="Rigling D."/>
            <person name="Barry K."/>
            <person name="Lee J."/>
            <person name="Mihaltcheva S."/>
            <person name="LaButti K."/>
            <person name="Lipzen A."/>
            <person name="Waldron R."/>
            <person name="Moloney N.M."/>
            <person name="Sperisen C."/>
            <person name="Kredics L."/>
            <person name="Vagvoelgyi C."/>
            <person name="Patrignani A."/>
            <person name="Fitzpatrick D."/>
            <person name="Nagy I."/>
            <person name="Doyle S."/>
            <person name="Anderson J.B."/>
            <person name="Grigoriev I.V."/>
            <person name="Gueldener U."/>
            <person name="Muensterkoetter M."/>
            <person name="Nagy L.G."/>
        </authorList>
    </citation>
    <scope>NUCLEOTIDE SEQUENCE [LARGE SCALE GENOMIC DNA]</scope>
    <source>
        <strain evidence="2">28-4</strain>
    </source>
</reference>
<dbReference type="AlphaFoldDB" id="A0A2H3BM00"/>
<gene>
    <name evidence="1" type="ORF">ARMSODRAFT_954741</name>
</gene>
<organism evidence="1 2">
    <name type="scientific">Armillaria solidipes</name>
    <dbReference type="NCBI Taxonomy" id="1076256"/>
    <lineage>
        <taxon>Eukaryota</taxon>
        <taxon>Fungi</taxon>
        <taxon>Dikarya</taxon>
        <taxon>Basidiomycota</taxon>
        <taxon>Agaricomycotina</taxon>
        <taxon>Agaricomycetes</taxon>
        <taxon>Agaricomycetidae</taxon>
        <taxon>Agaricales</taxon>
        <taxon>Marasmiineae</taxon>
        <taxon>Physalacriaceae</taxon>
        <taxon>Armillaria</taxon>
    </lineage>
</organism>
<name>A0A2H3BM00_9AGAR</name>
<evidence type="ECO:0000313" key="2">
    <source>
        <dbReference type="Proteomes" id="UP000218334"/>
    </source>
</evidence>
<keyword evidence="2" id="KW-1185">Reference proteome</keyword>
<accession>A0A2H3BM00</accession>
<protein>
    <submittedName>
        <fullName evidence="1">Uncharacterized protein</fullName>
    </submittedName>
</protein>